<evidence type="ECO:0000256" key="4">
    <source>
        <dbReference type="SAM" id="MobiDB-lite"/>
    </source>
</evidence>
<dbReference type="InterPro" id="IPR032171">
    <property type="entry name" value="COR-A"/>
</dbReference>
<feature type="domain" description="Disease resistance R13L4/SHOC-2-like LRR" evidence="6">
    <location>
        <begin position="366"/>
        <end position="449"/>
    </location>
</feature>
<dbReference type="Pfam" id="PF08477">
    <property type="entry name" value="Roc"/>
    <property type="match status" value="1"/>
</dbReference>
<dbReference type="Pfam" id="PF00560">
    <property type="entry name" value="LRR_1"/>
    <property type="match status" value="1"/>
</dbReference>
<comment type="caution">
    <text evidence="7">The sequence shown here is derived from an EMBL/GenBank/DDBJ whole genome shotgun (WGS) entry which is preliminary data.</text>
</comment>
<protein>
    <recommendedName>
        <fullName evidence="9">Roc domain-containing protein</fullName>
    </recommendedName>
</protein>
<dbReference type="InterPro" id="IPR001611">
    <property type="entry name" value="Leu-rich_rpt"/>
</dbReference>
<evidence type="ECO:0008006" key="9">
    <source>
        <dbReference type="Google" id="ProtNLM"/>
    </source>
</evidence>
<dbReference type="Gene3D" id="3.40.50.300">
    <property type="entry name" value="P-loop containing nucleotide triphosphate hydrolases"/>
    <property type="match status" value="1"/>
</dbReference>
<organism evidence="7 8">
    <name type="scientific">Patella caerulea</name>
    <name type="common">Rayed Mediterranean limpet</name>
    <dbReference type="NCBI Taxonomy" id="87958"/>
    <lineage>
        <taxon>Eukaryota</taxon>
        <taxon>Metazoa</taxon>
        <taxon>Spiralia</taxon>
        <taxon>Lophotrochozoa</taxon>
        <taxon>Mollusca</taxon>
        <taxon>Gastropoda</taxon>
        <taxon>Patellogastropoda</taxon>
        <taxon>Patelloidea</taxon>
        <taxon>Patellidae</taxon>
        <taxon>Patella</taxon>
    </lineage>
</organism>
<dbReference type="InterPro" id="IPR032675">
    <property type="entry name" value="LRR_dom_sf"/>
</dbReference>
<dbReference type="InterPro" id="IPR055414">
    <property type="entry name" value="LRR_R13L4/SHOC2-like"/>
</dbReference>
<dbReference type="Gene3D" id="3.80.10.10">
    <property type="entry name" value="Ribonuclease Inhibitor"/>
    <property type="match status" value="3"/>
</dbReference>
<keyword evidence="1" id="KW-0433">Leucine-rich repeat</keyword>
<sequence>MSSHPPRSKGSPAPNRRGSQAPSPNKSPPRRSSKTPSPTRIYNQSPIRVTSAKSQDGSTKSRNGSTKSRSGSAGKRIGSGKLQSLKRSGSASPLPPILDRKPKKPIGKDQGELTEKGMKIVDMSGQGMTSIPVTVTATRDIGELCLASNNLRILPADIQKLVNLEKLDISKNGLRCVNPEDFSGIPTEFTKLTQLQELKISECNLPFIPPAIWTLCNLKVLDVSRNKINMLLPEVGNLVALQKLNLQQTNITSLPQEIAYCQELEEILLWGNSIESLPETLPEMPKLRKLAINYRSFCSVVDSYMENLLRKGQIRSEHIPNVVFELPALECLDLESTKINHLPDIYNVNLQEFYVSKNFLQNVPDTIYNLKHLRVIDLSHNLIMKIPDDLGQLRSLTFLKLNNNLFEKVPVAIGKLSNLETLDMSNNRIRHLPPEIRSLCRLHTLLLENNNLQALPDSICELTRLETLDVTNNSLKHLPMKLYMLSNLTVAHSYRKLHKRGLWLYQNPLETPPPEIWRTDKPDQIYDFLKKQHIIKIDNLQRQKILMFGESQCGKTSLAYTLVQNKSFLTREKVDKTRVLKQLLWRTDNKVEFLINDFGGDKVYKITYPLFTDSKSLVFVVYDSSTFHEKNYHDMIGKWIDMLVCNAPGTVVKIIGTKSDLDPYTMNYEPQKETIISLVQKQLSVYYKNLTDELNVVERDVELIQAAQSSVDNLRTDAEDAILKLLQVRQRKLIELRSCQLRINPKISIVSSSDGISGIPELISDVEFLVIDKTLFPNAQCKIPEKWEKFKAQLKRHKSTYLLWDKVEEIAENNKISSEEMESCIQHFHDIGDIIWFSDVPGLSEILFQRPRELFNLLGTLFRHDMDDFLNFETCKLFRSRGNFTAEEFVEVRERFLLCGQISRPLLNCFLFYQNVDQNLMSDLLELLPLLDLCYTIPEPESPSGHLFSLPLMVLPWYNTDTELNEIADVWPEKPPNNEKEASVIYSFPFHGTDTIFEKCVSTIQDLVLTRMDWKCAVFATTEDESVLLREGVDIQSCPIIKLTVRGTDFSSILELLTDLVQVINTLLIRHPGIYWKIDFPMKNIDFLSKVTSMPDVKFENTDHMLTAVTS</sequence>
<dbReference type="Pfam" id="PF23598">
    <property type="entry name" value="LRR_14"/>
    <property type="match status" value="1"/>
</dbReference>
<proteinExistence type="predicted"/>
<feature type="region of interest" description="Disordered" evidence="4">
    <location>
        <begin position="1"/>
        <end position="114"/>
    </location>
</feature>
<keyword evidence="2" id="KW-0677">Repeat</keyword>
<dbReference type="Pfam" id="PF16095">
    <property type="entry name" value="COR-A"/>
    <property type="match status" value="1"/>
</dbReference>
<evidence type="ECO:0000256" key="2">
    <source>
        <dbReference type="ARBA" id="ARBA00022737"/>
    </source>
</evidence>
<dbReference type="InterPro" id="IPR027417">
    <property type="entry name" value="P-loop_NTPase"/>
</dbReference>
<feature type="compositionally biased region" description="Polar residues" evidence="4">
    <location>
        <begin position="41"/>
        <end position="71"/>
    </location>
</feature>
<dbReference type="SMART" id="SM00369">
    <property type="entry name" value="LRR_TYP"/>
    <property type="match status" value="11"/>
</dbReference>
<evidence type="ECO:0000313" key="8">
    <source>
        <dbReference type="Proteomes" id="UP001347796"/>
    </source>
</evidence>
<dbReference type="GO" id="GO:0009966">
    <property type="term" value="P:regulation of signal transduction"/>
    <property type="evidence" value="ECO:0007669"/>
    <property type="project" value="UniProtKB-ARBA"/>
</dbReference>
<name>A0AAN8PSV5_PATCE</name>
<evidence type="ECO:0000256" key="1">
    <source>
        <dbReference type="ARBA" id="ARBA00022614"/>
    </source>
</evidence>
<dbReference type="SMART" id="SM00364">
    <property type="entry name" value="LRR_BAC"/>
    <property type="match status" value="6"/>
</dbReference>
<evidence type="ECO:0000259" key="5">
    <source>
        <dbReference type="Pfam" id="PF16095"/>
    </source>
</evidence>
<dbReference type="SMART" id="SM00365">
    <property type="entry name" value="LRR_SD22"/>
    <property type="match status" value="5"/>
</dbReference>
<gene>
    <name evidence="7" type="ORF">SNE40_006725</name>
</gene>
<dbReference type="PROSITE" id="PS51450">
    <property type="entry name" value="LRR"/>
    <property type="match status" value="2"/>
</dbReference>
<dbReference type="EMBL" id="JAZGQO010000006">
    <property type="protein sequence ID" value="KAK6184212.1"/>
    <property type="molecule type" value="Genomic_DNA"/>
</dbReference>
<dbReference type="InterPro" id="IPR036388">
    <property type="entry name" value="WH-like_DNA-bd_sf"/>
</dbReference>
<feature type="coiled-coil region" evidence="3">
    <location>
        <begin position="687"/>
        <end position="731"/>
    </location>
</feature>
<dbReference type="InterPro" id="IPR050216">
    <property type="entry name" value="LRR_domain-containing"/>
</dbReference>
<keyword evidence="3" id="KW-0175">Coiled coil</keyword>
<reference evidence="7 8" key="1">
    <citation type="submission" date="2024-01" db="EMBL/GenBank/DDBJ databases">
        <title>The genome of the rayed Mediterranean limpet Patella caerulea (Linnaeus, 1758).</title>
        <authorList>
            <person name="Anh-Thu Weber A."/>
            <person name="Halstead-Nussloch G."/>
        </authorList>
    </citation>
    <scope>NUCLEOTIDE SEQUENCE [LARGE SCALE GENOMIC DNA]</scope>
    <source>
        <strain evidence="7">AATW-2023a</strain>
        <tissue evidence="7">Whole specimen</tissue>
    </source>
</reference>
<dbReference type="Proteomes" id="UP001347796">
    <property type="component" value="Unassembled WGS sequence"/>
</dbReference>
<dbReference type="AlphaFoldDB" id="A0AAN8PSV5"/>
<dbReference type="InterPro" id="IPR003591">
    <property type="entry name" value="Leu-rich_rpt_typical-subtyp"/>
</dbReference>
<evidence type="ECO:0000313" key="7">
    <source>
        <dbReference type="EMBL" id="KAK6184212.1"/>
    </source>
</evidence>
<dbReference type="GO" id="GO:0005737">
    <property type="term" value="C:cytoplasm"/>
    <property type="evidence" value="ECO:0007669"/>
    <property type="project" value="TreeGrafter"/>
</dbReference>
<accession>A0AAN8PSV5</accession>
<dbReference type="PANTHER" id="PTHR48051">
    <property type="match status" value="1"/>
</dbReference>
<dbReference type="SUPFAM" id="SSF52540">
    <property type="entry name" value="P-loop containing nucleoside triphosphate hydrolases"/>
    <property type="match status" value="1"/>
</dbReference>
<feature type="domain" description="COR" evidence="5">
    <location>
        <begin position="784"/>
        <end position="939"/>
    </location>
</feature>
<evidence type="ECO:0000256" key="3">
    <source>
        <dbReference type="SAM" id="Coils"/>
    </source>
</evidence>
<dbReference type="SUPFAM" id="SSF52058">
    <property type="entry name" value="L domain-like"/>
    <property type="match status" value="2"/>
</dbReference>
<evidence type="ECO:0000259" key="6">
    <source>
        <dbReference type="Pfam" id="PF23598"/>
    </source>
</evidence>
<feature type="compositionally biased region" description="Polar residues" evidence="4">
    <location>
        <begin position="81"/>
        <end position="91"/>
    </location>
</feature>
<dbReference type="PANTHER" id="PTHR48051:SF1">
    <property type="entry name" value="RAS SUPPRESSOR PROTEIN 1"/>
    <property type="match status" value="1"/>
</dbReference>
<dbReference type="Gene3D" id="1.10.10.10">
    <property type="entry name" value="Winged helix-like DNA-binding domain superfamily/Winged helix DNA-binding domain"/>
    <property type="match status" value="1"/>
</dbReference>
<keyword evidence="8" id="KW-1185">Reference proteome</keyword>